<name>A0A899FVY6_9ASCO</name>
<dbReference type="InterPro" id="IPR036561">
    <property type="entry name" value="MAM33_sf"/>
</dbReference>
<dbReference type="SUPFAM" id="SSF54529">
    <property type="entry name" value="Mitochondrial glycoprotein MAM33-like"/>
    <property type="match status" value="1"/>
</dbReference>
<reference evidence="1" key="1">
    <citation type="submission" date="2020-06" db="EMBL/GenBank/DDBJ databases">
        <title>Genomes of multiple members of Pneumocystis genus reveal paths to human pathogen Pneumocystis jirovecii.</title>
        <authorList>
            <person name="Cisse O.H."/>
            <person name="Ma L."/>
            <person name="Dekker J."/>
            <person name="Khil P."/>
            <person name="Jo J."/>
            <person name="Brenchley J."/>
            <person name="Blair R."/>
            <person name="Pahar B."/>
            <person name="Chabe M."/>
            <person name="Van Rompay K.A."/>
            <person name="Keesler R."/>
            <person name="Sukura A."/>
            <person name="Hirsch V."/>
            <person name="Kutty G."/>
            <person name="Liu Y."/>
            <person name="Peng L."/>
            <person name="Chen J."/>
            <person name="Song J."/>
            <person name="Weissenbacher-Lang C."/>
            <person name="Xu J."/>
            <person name="Upham N.S."/>
            <person name="Stajich J.E."/>
            <person name="Cuomo C.A."/>
            <person name="Cushion M.T."/>
            <person name="Kovacs J.A."/>
        </authorList>
    </citation>
    <scope>NUCLEOTIDE SEQUENCE</scope>
    <source>
        <strain evidence="1">2A</strain>
    </source>
</reference>
<dbReference type="AlphaFoldDB" id="A0A899FVY6"/>
<sequence length="230" mass="26988">MRFLGGSLKFLNLKSQRFLGPQFFKSRWYFFTTPYIMQKTRFSTRSCIYKYSTVDKELSERLSSEIQLEVSSAKEVPENIKTFMENKLFEIIDHQDSNEVELIRQFKDEKISVSFSISDINNVESEDEYYQENENESVQNNTLNTKDNLSQFNKDDSTYSFPVRCNITIAKPKLGTLALDAITQDGVFMIDNILYYKDNDLALTQTAEADWQRREELTKNKKNILIGFKM</sequence>
<organism evidence="1 2">
    <name type="scientific">Pneumocystis wakefieldiae</name>
    <dbReference type="NCBI Taxonomy" id="38082"/>
    <lineage>
        <taxon>Eukaryota</taxon>
        <taxon>Fungi</taxon>
        <taxon>Dikarya</taxon>
        <taxon>Ascomycota</taxon>
        <taxon>Taphrinomycotina</taxon>
        <taxon>Pneumocystomycetes</taxon>
        <taxon>Pneumocystaceae</taxon>
        <taxon>Pneumocystis</taxon>
    </lineage>
</organism>
<dbReference type="Gene3D" id="3.10.280.10">
    <property type="entry name" value="Mitochondrial glycoprotein"/>
    <property type="match status" value="1"/>
</dbReference>
<evidence type="ECO:0000313" key="2">
    <source>
        <dbReference type="Proteomes" id="UP000663699"/>
    </source>
</evidence>
<dbReference type="GO" id="GO:0042256">
    <property type="term" value="P:cytosolic ribosome assembly"/>
    <property type="evidence" value="ECO:0007669"/>
    <property type="project" value="TreeGrafter"/>
</dbReference>
<dbReference type="Proteomes" id="UP000663699">
    <property type="component" value="Chromosome 2"/>
</dbReference>
<gene>
    <name evidence="1" type="ORF">MERGE_001775</name>
</gene>
<dbReference type="OrthoDB" id="278212at2759"/>
<dbReference type="EMBL" id="CP054533">
    <property type="protein sequence ID" value="QSL64474.1"/>
    <property type="molecule type" value="Genomic_DNA"/>
</dbReference>
<dbReference type="InterPro" id="IPR003428">
    <property type="entry name" value="MAM33"/>
</dbReference>
<protein>
    <submittedName>
        <fullName evidence="1">Uncharacterized protein</fullName>
    </submittedName>
</protein>
<dbReference type="GO" id="GO:0005759">
    <property type="term" value="C:mitochondrial matrix"/>
    <property type="evidence" value="ECO:0007669"/>
    <property type="project" value="InterPro"/>
</dbReference>
<proteinExistence type="predicted"/>
<dbReference type="PANTHER" id="PTHR10826">
    <property type="entry name" value="COMPLEMENT COMPONENT 1"/>
    <property type="match status" value="1"/>
</dbReference>
<evidence type="ECO:0000313" key="1">
    <source>
        <dbReference type="EMBL" id="QSL64474.1"/>
    </source>
</evidence>
<keyword evidence="2" id="KW-1185">Reference proteome</keyword>
<accession>A0A899FVY6</accession>
<dbReference type="PANTHER" id="PTHR10826:SF1">
    <property type="entry name" value="COMPLEMENT COMPONENT 1 Q SUBCOMPONENT-BINDING PROTEIN, MITOCHONDRIAL"/>
    <property type="match status" value="1"/>
</dbReference>
<dbReference type="Pfam" id="PF02330">
    <property type="entry name" value="MAM33"/>
    <property type="match status" value="1"/>
</dbReference>